<organism evidence="11 12">
    <name type="scientific">Alterirhizorhabdus solaris</name>
    <dbReference type="NCBI Taxonomy" id="2529389"/>
    <lineage>
        <taxon>Bacteria</taxon>
        <taxon>Pseudomonadati</taxon>
        <taxon>Pseudomonadota</taxon>
        <taxon>Alphaproteobacteria</taxon>
        <taxon>Sphingomonadales</taxon>
        <taxon>Rhizorhabdaceae</taxon>
        <taxon>Alterirhizorhabdus</taxon>
    </lineage>
</organism>
<keyword evidence="8" id="KW-0862">Zinc</keyword>
<comment type="caution">
    <text evidence="11">The sequence shown here is derived from an EMBL/GenBank/DDBJ whole genome shotgun (WGS) entry which is preliminary data.</text>
</comment>
<dbReference type="InterPro" id="IPR006171">
    <property type="entry name" value="TOPRIM_dom"/>
</dbReference>
<dbReference type="Pfam" id="PF13362">
    <property type="entry name" value="Toprim_3"/>
    <property type="match status" value="1"/>
</dbReference>
<protein>
    <submittedName>
        <fullName evidence="11">Virulence-associated protein E</fullName>
    </submittedName>
</protein>
<dbReference type="OrthoDB" id="7465087at2"/>
<keyword evidence="2" id="KW-0639">Primosome</keyword>
<dbReference type="GO" id="GO:0006269">
    <property type="term" value="P:DNA replication, synthesis of primer"/>
    <property type="evidence" value="ECO:0007669"/>
    <property type="project" value="UniProtKB-KW"/>
</dbReference>
<dbReference type="GO" id="GO:1990077">
    <property type="term" value="C:primosome complex"/>
    <property type="evidence" value="ECO:0007669"/>
    <property type="project" value="UniProtKB-KW"/>
</dbReference>
<dbReference type="RefSeq" id="WP_145148944.1">
    <property type="nucleotide sequence ID" value="NZ_VNIM01000014.1"/>
</dbReference>
<keyword evidence="3" id="KW-0808">Transferase</keyword>
<proteinExistence type="predicted"/>
<dbReference type="GO" id="GO:0003677">
    <property type="term" value="F:DNA binding"/>
    <property type="evidence" value="ECO:0007669"/>
    <property type="project" value="InterPro"/>
</dbReference>
<dbReference type="Pfam" id="PF23639">
    <property type="entry name" value="DUF7146"/>
    <property type="match status" value="1"/>
</dbReference>
<dbReference type="AlphaFoldDB" id="A0A558R9G6"/>
<feature type="domain" description="Zinc finger CHC2-type" evidence="10">
    <location>
        <begin position="39"/>
        <end position="93"/>
    </location>
</feature>
<evidence type="ECO:0000256" key="5">
    <source>
        <dbReference type="ARBA" id="ARBA00022705"/>
    </source>
</evidence>
<evidence type="ECO:0000256" key="1">
    <source>
        <dbReference type="ARBA" id="ARBA00022478"/>
    </source>
</evidence>
<name>A0A558R9G6_9SPHN</name>
<dbReference type="PANTHER" id="PTHR30313">
    <property type="entry name" value="DNA PRIMASE"/>
    <property type="match status" value="1"/>
</dbReference>
<dbReference type="GO" id="GO:0003899">
    <property type="term" value="F:DNA-directed RNA polymerase activity"/>
    <property type="evidence" value="ECO:0007669"/>
    <property type="project" value="InterPro"/>
</dbReference>
<evidence type="ECO:0000256" key="3">
    <source>
        <dbReference type="ARBA" id="ARBA00022679"/>
    </source>
</evidence>
<dbReference type="InterPro" id="IPR050219">
    <property type="entry name" value="DnaG_primase"/>
</dbReference>
<evidence type="ECO:0000256" key="4">
    <source>
        <dbReference type="ARBA" id="ARBA00022695"/>
    </source>
</evidence>
<dbReference type="InterPro" id="IPR002694">
    <property type="entry name" value="Znf_CHC2"/>
</dbReference>
<evidence type="ECO:0000259" key="10">
    <source>
        <dbReference type="SMART" id="SM00400"/>
    </source>
</evidence>
<dbReference type="Gene3D" id="3.40.1360.10">
    <property type="match status" value="1"/>
</dbReference>
<dbReference type="PANTHER" id="PTHR30313:SF2">
    <property type="entry name" value="DNA PRIMASE"/>
    <property type="match status" value="1"/>
</dbReference>
<dbReference type="EMBL" id="VNIM01000014">
    <property type="protein sequence ID" value="TVV76029.1"/>
    <property type="molecule type" value="Genomic_DNA"/>
</dbReference>
<dbReference type="SMART" id="SM00400">
    <property type="entry name" value="ZnF_CHCC"/>
    <property type="match status" value="1"/>
</dbReference>
<dbReference type="Proteomes" id="UP000318681">
    <property type="component" value="Unassembled WGS sequence"/>
</dbReference>
<dbReference type="InterPro" id="IPR036977">
    <property type="entry name" value="DNA_primase_Znf_CHC2"/>
</dbReference>
<dbReference type="InterPro" id="IPR055570">
    <property type="entry name" value="DUF7146"/>
</dbReference>
<keyword evidence="7" id="KW-0863">Zinc-finger</keyword>
<dbReference type="GO" id="GO:0005737">
    <property type="term" value="C:cytoplasm"/>
    <property type="evidence" value="ECO:0007669"/>
    <property type="project" value="TreeGrafter"/>
</dbReference>
<evidence type="ECO:0000256" key="6">
    <source>
        <dbReference type="ARBA" id="ARBA00022723"/>
    </source>
</evidence>
<keyword evidence="5" id="KW-0235">DNA replication</keyword>
<accession>A0A558R9G6</accession>
<dbReference type="GO" id="GO:0000428">
    <property type="term" value="C:DNA-directed RNA polymerase complex"/>
    <property type="evidence" value="ECO:0007669"/>
    <property type="project" value="UniProtKB-KW"/>
</dbReference>
<reference evidence="11 12" key="1">
    <citation type="submission" date="2019-07" db="EMBL/GenBank/DDBJ databases">
        <title>Sphingomonas solaris sp. nov., isolated from a solar panel from Boston, Massachusetts.</title>
        <authorList>
            <person name="Tanner K."/>
            <person name="Pascual J."/>
            <person name="Mancuso C."/>
            <person name="Pereto J."/>
            <person name="Khalil A."/>
            <person name="Vilanova C."/>
        </authorList>
    </citation>
    <scope>NUCLEOTIDE SEQUENCE [LARGE SCALE GENOMIC DNA]</scope>
    <source>
        <strain evidence="11 12">R4DWN</strain>
    </source>
</reference>
<dbReference type="Gene3D" id="3.90.580.10">
    <property type="entry name" value="Zinc finger, CHC2-type domain"/>
    <property type="match status" value="1"/>
</dbReference>
<sequence length="312" mass="33422">MSGPHLDVIREACKRVRDEASLSSIISRSLKLKKASREWSACCPFHADRTPSFTIYANDRRFMCFGCGAEGDAIDWVRRFYGVSLIDAIELIASQALPASGTVRNDNIKPEQNADRSAEALDIWAASLPPEGTPAEAYLRSRRLILPIPASIRFARIPLGRRPIMPALVALVTGPDDQPCGIQRTFLTEAGHKANLPGGRVKLSLGRVRGGAIRLAPATHGLFIVEGLEDGLTLMQQLGRPAWIAAGSGMLPAMRLPHHLSGVVIGADSDNAGRAAAERAELAFKAQGVAAATIFPAEGFKDFNGELLGAQV</sequence>
<evidence type="ECO:0000313" key="11">
    <source>
        <dbReference type="EMBL" id="TVV76029.1"/>
    </source>
</evidence>
<evidence type="ECO:0000313" key="12">
    <source>
        <dbReference type="Proteomes" id="UP000318681"/>
    </source>
</evidence>
<keyword evidence="12" id="KW-1185">Reference proteome</keyword>
<evidence type="ECO:0000256" key="9">
    <source>
        <dbReference type="ARBA" id="ARBA00023163"/>
    </source>
</evidence>
<keyword evidence="9" id="KW-0804">Transcription</keyword>
<keyword evidence="1" id="KW-0240">DNA-directed RNA polymerase</keyword>
<keyword evidence="4" id="KW-0548">Nucleotidyltransferase</keyword>
<keyword evidence="6" id="KW-0479">Metal-binding</keyword>
<gene>
    <name evidence="11" type="ORF">FOY91_05465</name>
</gene>
<dbReference type="GO" id="GO:0008270">
    <property type="term" value="F:zinc ion binding"/>
    <property type="evidence" value="ECO:0007669"/>
    <property type="project" value="UniProtKB-KW"/>
</dbReference>
<dbReference type="SUPFAM" id="SSF57783">
    <property type="entry name" value="Zinc beta-ribbon"/>
    <property type="match status" value="1"/>
</dbReference>
<evidence type="ECO:0000256" key="7">
    <source>
        <dbReference type="ARBA" id="ARBA00022771"/>
    </source>
</evidence>
<evidence type="ECO:0000256" key="2">
    <source>
        <dbReference type="ARBA" id="ARBA00022515"/>
    </source>
</evidence>
<evidence type="ECO:0000256" key="8">
    <source>
        <dbReference type="ARBA" id="ARBA00022833"/>
    </source>
</evidence>
<dbReference type="Pfam" id="PF01807">
    <property type="entry name" value="Zn_ribbon_DnaG"/>
    <property type="match status" value="1"/>
</dbReference>